<sequence>MPKHIKSSAPSKLMDFNKEEKDKICDEVVARASMLGFDSYEGCRTYIKTRSFGLCSDCKHLQLAKSEFRTIFARCYDFEVKLHKSEPVTECTNYEQRYTLTLNQMNEIAYIINIDQKEIGF</sequence>
<evidence type="ECO:0000313" key="1">
    <source>
        <dbReference type="EMBL" id="QJA54141.1"/>
    </source>
</evidence>
<reference evidence="1" key="1">
    <citation type="submission" date="2020-03" db="EMBL/GenBank/DDBJ databases">
        <title>The deep terrestrial virosphere.</title>
        <authorList>
            <person name="Holmfeldt K."/>
            <person name="Nilsson E."/>
            <person name="Simone D."/>
            <person name="Lopez-Fernandez M."/>
            <person name="Wu X."/>
            <person name="de Brujin I."/>
            <person name="Lundin D."/>
            <person name="Andersson A."/>
            <person name="Bertilsson S."/>
            <person name="Dopson M."/>
        </authorList>
    </citation>
    <scope>NUCLEOTIDE SEQUENCE</scope>
    <source>
        <strain evidence="1">TM448A04414</strain>
    </source>
</reference>
<protein>
    <submittedName>
        <fullName evidence="1">Uncharacterized protein</fullName>
    </submittedName>
</protein>
<dbReference type="AlphaFoldDB" id="A0A6H2A3C2"/>
<gene>
    <name evidence="1" type="ORF">TM448A04414_0009</name>
</gene>
<proteinExistence type="predicted"/>
<name>A0A6H2A3C2_9ZZZZ</name>
<accession>A0A6H2A3C2</accession>
<dbReference type="EMBL" id="MT144480">
    <property type="protein sequence ID" value="QJA54141.1"/>
    <property type="molecule type" value="Genomic_DNA"/>
</dbReference>
<organism evidence="1">
    <name type="scientific">viral metagenome</name>
    <dbReference type="NCBI Taxonomy" id="1070528"/>
    <lineage>
        <taxon>unclassified sequences</taxon>
        <taxon>metagenomes</taxon>
        <taxon>organismal metagenomes</taxon>
    </lineage>
</organism>